<keyword evidence="10" id="KW-1185">Reference proteome</keyword>
<evidence type="ECO:0000313" key="10">
    <source>
        <dbReference type="Proteomes" id="UP000400924"/>
    </source>
</evidence>
<sequence length="289" mass="31929">MTTVDVRLTRRQVRRGRRVLHLLAEHAPAVAVALCFLLPLTIGVLTAFMTQHQAGTGALWPSPWEFGNFRKVFSAMPFGRDLANTMLYAGLSTIGTVISSVPVAYALARMRWKGREAFFLVVLAAMMIPAQVTSLPLYVLYSHIGWVGTLKPLIVPGFFGDAFSIFLLRQFFLTIPDELTEAARIDGAGELRILWQVLIPMTRPAIAAVGLFSFLYAWNDFYNPLLYTGNSQSGQTLAVALTELAKNGHQNAYELQMAASLMFLLPILVLFFLAQKVFVEGITLTGIKG</sequence>
<keyword evidence="6 7" id="KW-0472">Membrane</keyword>
<evidence type="ECO:0000256" key="1">
    <source>
        <dbReference type="ARBA" id="ARBA00004651"/>
    </source>
</evidence>
<dbReference type="Gene3D" id="1.10.3720.10">
    <property type="entry name" value="MetI-like"/>
    <property type="match status" value="1"/>
</dbReference>
<feature type="transmembrane region" description="Helical" evidence="7">
    <location>
        <begin position="193"/>
        <end position="218"/>
    </location>
</feature>
<feature type="transmembrane region" description="Helical" evidence="7">
    <location>
        <begin position="20"/>
        <end position="42"/>
    </location>
</feature>
<evidence type="ECO:0000313" key="9">
    <source>
        <dbReference type="EMBL" id="MPY62609.1"/>
    </source>
</evidence>
<evidence type="ECO:0000256" key="3">
    <source>
        <dbReference type="ARBA" id="ARBA00022475"/>
    </source>
</evidence>
<dbReference type="EMBL" id="VJZC01000436">
    <property type="protein sequence ID" value="MPY62609.1"/>
    <property type="molecule type" value="Genomic_DNA"/>
</dbReference>
<comment type="subcellular location">
    <subcellularLocation>
        <location evidence="1 7">Cell membrane</location>
        <topology evidence="1 7">Multi-pass membrane protein</topology>
    </subcellularLocation>
</comment>
<feature type="transmembrane region" description="Helical" evidence="7">
    <location>
        <begin position="117"/>
        <end position="141"/>
    </location>
</feature>
<keyword evidence="3" id="KW-1003">Cell membrane</keyword>
<proteinExistence type="inferred from homology"/>
<dbReference type="CDD" id="cd06261">
    <property type="entry name" value="TM_PBP2"/>
    <property type="match status" value="1"/>
</dbReference>
<dbReference type="SUPFAM" id="SSF161098">
    <property type="entry name" value="MetI-like"/>
    <property type="match status" value="1"/>
</dbReference>
<keyword evidence="2 7" id="KW-0813">Transport</keyword>
<organism evidence="9 10">
    <name type="scientific">Streptomyces spongiae</name>
    <dbReference type="NCBI Taxonomy" id="565072"/>
    <lineage>
        <taxon>Bacteria</taxon>
        <taxon>Bacillati</taxon>
        <taxon>Actinomycetota</taxon>
        <taxon>Actinomycetes</taxon>
        <taxon>Kitasatosporales</taxon>
        <taxon>Streptomycetaceae</taxon>
        <taxon>Streptomyces</taxon>
    </lineage>
</organism>
<dbReference type="PANTHER" id="PTHR43744:SF12">
    <property type="entry name" value="ABC TRANSPORTER PERMEASE PROTEIN MG189-RELATED"/>
    <property type="match status" value="1"/>
</dbReference>
<dbReference type="GO" id="GO:0005886">
    <property type="term" value="C:plasma membrane"/>
    <property type="evidence" value="ECO:0007669"/>
    <property type="project" value="UniProtKB-SubCell"/>
</dbReference>
<dbReference type="GO" id="GO:0055085">
    <property type="term" value="P:transmembrane transport"/>
    <property type="evidence" value="ECO:0007669"/>
    <property type="project" value="InterPro"/>
</dbReference>
<dbReference type="OrthoDB" id="2063054at2"/>
<evidence type="ECO:0000256" key="2">
    <source>
        <dbReference type="ARBA" id="ARBA00022448"/>
    </source>
</evidence>
<comment type="similarity">
    <text evidence="7">Belongs to the binding-protein-dependent transport system permease family.</text>
</comment>
<dbReference type="Proteomes" id="UP000400924">
    <property type="component" value="Unassembled WGS sequence"/>
</dbReference>
<evidence type="ECO:0000256" key="4">
    <source>
        <dbReference type="ARBA" id="ARBA00022692"/>
    </source>
</evidence>
<dbReference type="PANTHER" id="PTHR43744">
    <property type="entry name" value="ABC TRANSPORTER PERMEASE PROTEIN MG189-RELATED-RELATED"/>
    <property type="match status" value="1"/>
</dbReference>
<accession>A0A5N8XTB9</accession>
<name>A0A5N8XTB9_9ACTN</name>
<comment type="caution">
    <text evidence="9">The sequence shown here is derived from an EMBL/GenBank/DDBJ whole genome shotgun (WGS) entry which is preliminary data.</text>
</comment>
<evidence type="ECO:0000259" key="8">
    <source>
        <dbReference type="PROSITE" id="PS50928"/>
    </source>
</evidence>
<protein>
    <submittedName>
        <fullName evidence="9">Carbohydrate ABC transporter permease</fullName>
    </submittedName>
</protein>
<feature type="transmembrane region" description="Helical" evidence="7">
    <location>
        <begin position="86"/>
        <end position="108"/>
    </location>
</feature>
<dbReference type="RefSeq" id="WP_152775954.1">
    <property type="nucleotide sequence ID" value="NZ_VJZC01000436.1"/>
</dbReference>
<dbReference type="Pfam" id="PF00528">
    <property type="entry name" value="BPD_transp_1"/>
    <property type="match status" value="1"/>
</dbReference>
<keyword evidence="5 7" id="KW-1133">Transmembrane helix</keyword>
<dbReference type="InterPro" id="IPR035906">
    <property type="entry name" value="MetI-like_sf"/>
</dbReference>
<gene>
    <name evidence="9" type="ORF">FNH08_37315</name>
</gene>
<reference evidence="9 10" key="1">
    <citation type="submission" date="2019-07" db="EMBL/GenBank/DDBJ databases">
        <title>New species of Amycolatopsis and Streptomyces.</title>
        <authorList>
            <person name="Duangmal K."/>
            <person name="Teo W.F.A."/>
            <person name="Lipun K."/>
        </authorList>
    </citation>
    <scope>NUCLEOTIDE SEQUENCE [LARGE SCALE GENOMIC DNA]</scope>
    <source>
        <strain evidence="9 10">NBRC 106415</strain>
    </source>
</reference>
<dbReference type="AlphaFoldDB" id="A0A5N8XTB9"/>
<feature type="transmembrane region" description="Helical" evidence="7">
    <location>
        <begin position="255"/>
        <end position="274"/>
    </location>
</feature>
<evidence type="ECO:0000256" key="6">
    <source>
        <dbReference type="ARBA" id="ARBA00023136"/>
    </source>
</evidence>
<keyword evidence="4 7" id="KW-0812">Transmembrane</keyword>
<evidence type="ECO:0000256" key="7">
    <source>
        <dbReference type="RuleBase" id="RU363032"/>
    </source>
</evidence>
<feature type="domain" description="ABC transmembrane type-1" evidence="8">
    <location>
        <begin position="82"/>
        <end position="274"/>
    </location>
</feature>
<evidence type="ECO:0000256" key="5">
    <source>
        <dbReference type="ARBA" id="ARBA00022989"/>
    </source>
</evidence>
<dbReference type="InterPro" id="IPR000515">
    <property type="entry name" value="MetI-like"/>
</dbReference>
<dbReference type="PROSITE" id="PS50928">
    <property type="entry name" value="ABC_TM1"/>
    <property type="match status" value="1"/>
</dbReference>
<feature type="transmembrane region" description="Helical" evidence="7">
    <location>
        <begin position="153"/>
        <end position="172"/>
    </location>
</feature>